<feature type="domain" description="HD" evidence="1">
    <location>
        <begin position="357"/>
        <end position="469"/>
    </location>
</feature>
<evidence type="ECO:0000259" key="1">
    <source>
        <dbReference type="PROSITE" id="PS51831"/>
    </source>
</evidence>
<dbReference type="SUPFAM" id="SSF109604">
    <property type="entry name" value="HD-domain/PDEase-like"/>
    <property type="match status" value="1"/>
</dbReference>
<organism evidence="2">
    <name type="scientific">Candidatus Kentrum sp. DK</name>
    <dbReference type="NCBI Taxonomy" id="2126562"/>
    <lineage>
        <taxon>Bacteria</taxon>
        <taxon>Pseudomonadati</taxon>
        <taxon>Pseudomonadota</taxon>
        <taxon>Gammaproteobacteria</taxon>
        <taxon>Candidatus Kentrum</taxon>
    </lineage>
</organism>
<dbReference type="Gene3D" id="1.10.3210.10">
    <property type="entry name" value="Hypothetical protein af1432"/>
    <property type="match status" value="1"/>
</dbReference>
<evidence type="ECO:0000313" key="2">
    <source>
        <dbReference type="EMBL" id="VFJ58873.1"/>
    </source>
</evidence>
<sequence length="640" mass="72355">MHTGDMPPWLQRLIEPRQDTSNRLEIEVKFLLRRVWIGDFVGLPDTRIQAIEQRYLPFDLVHAQLPPDRMPEDADRFEEWRIRKLDEQYFLTAKRPAGQDAAQRVEYEIGIVAPLYGQLLAAADAAEEFFRVAKTRYSRVVEFARQSVLVQIDDYRAVGRQQCLDMDFVTCEVEVPDPRLARILRSGRFFVPELGFLNQGIDLTGIKDFSNRRLAEHGFLAEDFDGLLDRLRAGQLERLHRIVEAGRQRTDAFDTRKASELITEIGRLTETGTATTEATSDKEIAKVQDVLRDLAFGTPESLGRPRDPGDRVRQLDAMGKGWLHDYHVIISADAYLRLHSKPQVFRPGVGHTNTTTRGAHTQDVTAASMQLARQLGLNAELCAAIAALHDIGHPAGGHIGEEILFEHSGKRFKHHVFSLSLADLFGFNLLREVQVGAFYHKSGGKKLAAPPDRPQEYGVVRIADKICYTPWDLFDSMTNGYLDREDVPEHLFEIMGNTPLEWIQTMVDAVVYESARAHAVQFSPLSGEIFEAFQAARALVFQRVHSRIRWELLAADMGLCYHVIRESFPDLDPVPIVAYMTDAEVARVARLAERLPKGGTLKRDRLREEGLGFVDIIDILRKKNPGPDILYYVSAKGAVG</sequence>
<dbReference type="Gene3D" id="2.40.320.10">
    <property type="entry name" value="Hypothetical Protein Pfu-838710-001"/>
    <property type="match status" value="1"/>
</dbReference>
<dbReference type="PROSITE" id="PS51831">
    <property type="entry name" value="HD"/>
    <property type="match status" value="1"/>
</dbReference>
<dbReference type="SUPFAM" id="SSF55154">
    <property type="entry name" value="CYTH-like phosphatases"/>
    <property type="match status" value="1"/>
</dbReference>
<dbReference type="InterPro" id="IPR003607">
    <property type="entry name" value="HD/PDEase_dom"/>
</dbReference>
<protein>
    <submittedName>
        <fullName evidence="2">HD domain-containing protein</fullName>
    </submittedName>
</protein>
<dbReference type="Pfam" id="PF01928">
    <property type="entry name" value="CYTH"/>
    <property type="match status" value="1"/>
</dbReference>
<gene>
    <name evidence="2" type="ORF">BECKDK2373B_GA0170837_10785</name>
</gene>
<dbReference type="InterPro" id="IPR006674">
    <property type="entry name" value="HD_domain"/>
</dbReference>
<reference evidence="2" key="1">
    <citation type="submission" date="2019-02" db="EMBL/GenBank/DDBJ databases">
        <authorList>
            <person name="Gruber-Vodicka R. H."/>
            <person name="Seah K. B. B."/>
        </authorList>
    </citation>
    <scope>NUCLEOTIDE SEQUENCE</scope>
    <source>
        <strain evidence="2">BECK_DK47</strain>
    </source>
</reference>
<dbReference type="SMART" id="SM00471">
    <property type="entry name" value="HDc"/>
    <property type="match status" value="1"/>
</dbReference>
<dbReference type="InterPro" id="IPR023577">
    <property type="entry name" value="CYTH_domain"/>
</dbReference>
<dbReference type="InterPro" id="IPR033469">
    <property type="entry name" value="CYTH-like_dom_sf"/>
</dbReference>
<dbReference type="CDD" id="cd00077">
    <property type="entry name" value="HDc"/>
    <property type="match status" value="1"/>
</dbReference>
<accession>A0A450SXN8</accession>
<dbReference type="AlphaFoldDB" id="A0A450SXN8"/>
<name>A0A450SXN8_9GAMM</name>
<dbReference type="Pfam" id="PF01966">
    <property type="entry name" value="HD"/>
    <property type="match status" value="1"/>
</dbReference>
<proteinExistence type="predicted"/>
<dbReference type="EMBL" id="CAADEX010000078">
    <property type="protein sequence ID" value="VFJ58873.1"/>
    <property type="molecule type" value="Genomic_DNA"/>
</dbReference>